<evidence type="ECO:0000313" key="4">
    <source>
        <dbReference type="Proteomes" id="UP000006039"/>
    </source>
</evidence>
<keyword evidence="1" id="KW-0812">Transmembrane</keyword>
<evidence type="ECO:0008006" key="5">
    <source>
        <dbReference type="Google" id="ProtNLM"/>
    </source>
</evidence>
<evidence type="ECO:0000256" key="1">
    <source>
        <dbReference type="SAM" id="Phobius"/>
    </source>
</evidence>
<name>J3NR88_GAET3</name>
<feature type="transmembrane region" description="Helical" evidence="1">
    <location>
        <begin position="215"/>
        <end position="239"/>
    </location>
</feature>
<gene>
    <name evidence="3" type="primary">20344251</name>
    <name evidence="2" type="ORF">GGTG_03793</name>
</gene>
<dbReference type="EnsemblFungi" id="EJT78694">
    <property type="protein sequence ID" value="EJT78694"/>
    <property type="gene ID" value="GGTG_03793"/>
</dbReference>
<sequence>MDDPITYRYFSAALIGMWCLPFVVFFALSLFLARRKGDPARVAVVWIKVLLPFATLYTILVTISIASSIALLKLPYSRYRAPAVNRAEYAYISHLNRSTAYASYVSEGVTTALILFTFVELGNGFMYALSGERTTRQRVFRYLSLIPALLVILIPLADTIYEHVALSRYNEDQINALNKLSLANVILRWIFTLPTVAYAAVAVHYCKAQPSVRGIAIQFLIATILMFARATSTLIQLAVNLLDRFSESPEAAYYISPIFSYLTLGVAVTLLFVIAIRKKKGLWSTQKRLHDNIEAGGQAVQQQGYGEPAGWQPQQLQPVHQVKPPAY</sequence>
<organism evidence="2">
    <name type="scientific">Gaeumannomyces tritici (strain R3-111a-1)</name>
    <name type="common">Wheat and barley take-all root rot fungus</name>
    <name type="synonym">Gaeumannomyces graminis var. tritici</name>
    <dbReference type="NCBI Taxonomy" id="644352"/>
    <lineage>
        <taxon>Eukaryota</taxon>
        <taxon>Fungi</taxon>
        <taxon>Dikarya</taxon>
        <taxon>Ascomycota</taxon>
        <taxon>Pezizomycotina</taxon>
        <taxon>Sordariomycetes</taxon>
        <taxon>Sordariomycetidae</taxon>
        <taxon>Magnaporthales</taxon>
        <taxon>Magnaporthaceae</taxon>
        <taxon>Gaeumannomyces</taxon>
    </lineage>
</organism>
<feature type="transmembrane region" description="Helical" evidence="1">
    <location>
        <begin position="251"/>
        <end position="276"/>
    </location>
</feature>
<dbReference type="RefSeq" id="XP_009219839.1">
    <property type="nucleotide sequence ID" value="XM_009221575.1"/>
</dbReference>
<reference evidence="2" key="3">
    <citation type="submission" date="2010-09" db="EMBL/GenBank/DDBJ databases">
        <title>Annotation of Gaeumannomyces graminis var. tritici R3-111a-1.</title>
        <authorList>
            <consortium name="The Broad Institute Genome Sequencing Platform"/>
            <person name="Ma L.-J."/>
            <person name="Dead R."/>
            <person name="Young S.K."/>
            <person name="Zeng Q."/>
            <person name="Gargeya S."/>
            <person name="Fitzgerald M."/>
            <person name="Haas B."/>
            <person name="Abouelleil A."/>
            <person name="Alvarado L."/>
            <person name="Arachchi H.M."/>
            <person name="Berlin A."/>
            <person name="Brown A."/>
            <person name="Chapman S.B."/>
            <person name="Chen Z."/>
            <person name="Dunbar C."/>
            <person name="Freedman E."/>
            <person name="Gearin G."/>
            <person name="Gellesch M."/>
            <person name="Goldberg J."/>
            <person name="Griggs A."/>
            <person name="Gujja S."/>
            <person name="Heiman D."/>
            <person name="Howarth C."/>
            <person name="Larson L."/>
            <person name="Lui A."/>
            <person name="MacDonald P.J.P."/>
            <person name="Mehta T."/>
            <person name="Montmayeur A."/>
            <person name="Murphy C."/>
            <person name="Neiman D."/>
            <person name="Pearson M."/>
            <person name="Priest M."/>
            <person name="Roberts A."/>
            <person name="Saif S."/>
            <person name="Shea T."/>
            <person name="Shenoy N."/>
            <person name="Sisk P."/>
            <person name="Stolte C."/>
            <person name="Sykes S."/>
            <person name="Yandava C."/>
            <person name="Wortman J."/>
            <person name="Nusbaum C."/>
            <person name="Birren B."/>
        </authorList>
    </citation>
    <scope>NUCLEOTIDE SEQUENCE</scope>
    <source>
        <strain evidence="2">R3-111a-1</strain>
    </source>
</reference>
<reference evidence="4" key="1">
    <citation type="submission" date="2010-07" db="EMBL/GenBank/DDBJ databases">
        <title>The genome sequence of Gaeumannomyces graminis var. tritici strain R3-111a-1.</title>
        <authorList>
            <consortium name="The Broad Institute Genome Sequencing Platform"/>
            <person name="Ma L.-J."/>
            <person name="Dead R."/>
            <person name="Young S."/>
            <person name="Zeng Q."/>
            <person name="Koehrsen M."/>
            <person name="Alvarado L."/>
            <person name="Berlin A."/>
            <person name="Chapman S.B."/>
            <person name="Chen Z."/>
            <person name="Freedman E."/>
            <person name="Gellesch M."/>
            <person name="Goldberg J."/>
            <person name="Griggs A."/>
            <person name="Gujja S."/>
            <person name="Heilman E.R."/>
            <person name="Heiman D."/>
            <person name="Hepburn T."/>
            <person name="Howarth C."/>
            <person name="Jen D."/>
            <person name="Larson L."/>
            <person name="Mehta T."/>
            <person name="Neiman D."/>
            <person name="Pearson M."/>
            <person name="Roberts A."/>
            <person name="Saif S."/>
            <person name="Shea T."/>
            <person name="Shenoy N."/>
            <person name="Sisk P."/>
            <person name="Stolte C."/>
            <person name="Sykes S."/>
            <person name="Walk T."/>
            <person name="White J."/>
            <person name="Yandava C."/>
            <person name="Haas B."/>
            <person name="Nusbaum C."/>
            <person name="Birren B."/>
        </authorList>
    </citation>
    <scope>NUCLEOTIDE SEQUENCE [LARGE SCALE GENOMIC DNA]</scope>
    <source>
        <strain evidence="4">R3-111a-1</strain>
    </source>
</reference>
<proteinExistence type="predicted"/>
<dbReference type="eggNOG" id="ENOG502S6M4">
    <property type="taxonomic scope" value="Eukaryota"/>
</dbReference>
<dbReference type="STRING" id="644352.J3NR88"/>
<evidence type="ECO:0000313" key="2">
    <source>
        <dbReference type="EMBL" id="EJT78694.1"/>
    </source>
</evidence>
<dbReference type="Proteomes" id="UP000006039">
    <property type="component" value="Unassembled WGS sequence"/>
</dbReference>
<dbReference type="EMBL" id="GL385396">
    <property type="protein sequence ID" value="EJT78694.1"/>
    <property type="molecule type" value="Genomic_DNA"/>
</dbReference>
<reference evidence="3" key="4">
    <citation type="journal article" date="2015" name="G3 (Bethesda)">
        <title>Genome sequences of three phytopathogenic species of the Magnaporthaceae family of fungi.</title>
        <authorList>
            <person name="Okagaki L.H."/>
            <person name="Nunes C.C."/>
            <person name="Sailsbery J."/>
            <person name="Clay B."/>
            <person name="Brown D."/>
            <person name="John T."/>
            <person name="Oh Y."/>
            <person name="Young N."/>
            <person name="Fitzgerald M."/>
            <person name="Haas B.J."/>
            <person name="Zeng Q."/>
            <person name="Young S."/>
            <person name="Adiconis X."/>
            <person name="Fan L."/>
            <person name="Levin J.Z."/>
            <person name="Mitchell T.K."/>
            <person name="Okubara P.A."/>
            <person name="Farman M.L."/>
            <person name="Kohn L.M."/>
            <person name="Birren B."/>
            <person name="Ma L.-J."/>
            <person name="Dean R.A."/>
        </authorList>
    </citation>
    <scope>NUCLEOTIDE SEQUENCE</scope>
    <source>
        <strain evidence="3">R3-111a-1</strain>
    </source>
</reference>
<feature type="transmembrane region" description="Helical" evidence="1">
    <location>
        <begin position="181"/>
        <end position="203"/>
    </location>
</feature>
<keyword evidence="4" id="KW-1185">Reference proteome</keyword>
<dbReference type="OrthoDB" id="5217806at2759"/>
<dbReference type="HOGENOM" id="CLU_053560_0_0_1"/>
<feature type="transmembrane region" description="Helical" evidence="1">
    <location>
        <begin position="109"/>
        <end position="130"/>
    </location>
</feature>
<protein>
    <recommendedName>
        <fullName evidence="5">Integral membrane protein</fullName>
    </recommendedName>
</protein>
<evidence type="ECO:0000313" key="3">
    <source>
        <dbReference type="EnsemblFungi" id="EJT78694"/>
    </source>
</evidence>
<reference evidence="2" key="2">
    <citation type="submission" date="2010-07" db="EMBL/GenBank/DDBJ databases">
        <authorList>
            <consortium name="The Broad Institute Genome Sequencing Platform"/>
            <consortium name="Broad Institute Genome Sequencing Center for Infectious Disease"/>
            <person name="Ma L.-J."/>
            <person name="Dead R."/>
            <person name="Young S."/>
            <person name="Zeng Q."/>
            <person name="Koehrsen M."/>
            <person name="Alvarado L."/>
            <person name="Berlin A."/>
            <person name="Chapman S.B."/>
            <person name="Chen Z."/>
            <person name="Freedman E."/>
            <person name="Gellesch M."/>
            <person name="Goldberg J."/>
            <person name="Griggs A."/>
            <person name="Gujja S."/>
            <person name="Heilman E.R."/>
            <person name="Heiman D."/>
            <person name="Hepburn T."/>
            <person name="Howarth C."/>
            <person name="Jen D."/>
            <person name="Larson L."/>
            <person name="Mehta T."/>
            <person name="Neiman D."/>
            <person name="Pearson M."/>
            <person name="Roberts A."/>
            <person name="Saif S."/>
            <person name="Shea T."/>
            <person name="Shenoy N."/>
            <person name="Sisk P."/>
            <person name="Stolte C."/>
            <person name="Sykes S."/>
            <person name="Walk T."/>
            <person name="White J."/>
            <person name="Yandava C."/>
            <person name="Haas B."/>
            <person name="Nusbaum C."/>
            <person name="Birren B."/>
        </authorList>
    </citation>
    <scope>NUCLEOTIDE SEQUENCE</scope>
    <source>
        <strain evidence="2">R3-111a-1</strain>
    </source>
</reference>
<keyword evidence="1" id="KW-0472">Membrane</keyword>
<reference evidence="3" key="5">
    <citation type="submission" date="2018-04" db="UniProtKB">
        <authorList>
            <consortium name="EnsemblFungi"/>
        </authorList>
    </citation>
    <scope>IDENTIFICATION</scope>
    <source>
        <strain evidence="3">R3-111a-1</strain>
    </source>
</reference>
<feature type="transmembrane region" description="Helical" evidence="1">
    <location>
        <begin position="12"/>
        <end position="33"/>
    </location>
</feature>
<dbReference type="VEuPathDB" id="FungiDB:GGTG_03793"/>
<accession>J3NR88</accession>
<keyword evidence="1" id="KW-1133">Transmembrane helix</keyword>
<dbReference type="GeneID" id="20344251"/>
<feature type="transmembrane region" description="Helical" evidence="1">
    <location>
        <begin position="142"/>
        <end position="161"/>
    </location>
</feature>
<dbReference type="AlphaFoldDB" id="J3NR88"/>
<feature type="transmembrane region" description="Helical" evidence="1">
    <location>
        <begin position="45"/>
        <end position="72"/>
    </location>
</feature>